<organism evidence="1">
    <name type="scientific">Pseudomonas iranensis</name>
    <dbReference type="NCBI Taxonomy" id="2745503"/>
    <lineage>
        <taxon>Bacteria</taxon>
        <taxon>Pseudomonadati</taxon>
        <taxon>Pseudomonadota</taxon>
        <taxon>Gammaproteobacteria</taxon>
        <taxon>Pseudomonadales</taxon>
        <taxon>Pseudomonadaceae</taxon>
        <taxon>Pseudomonas</taxon>
    </lineage>
</organism>
<dbReference type="EMBL" id="CP157354">
    <property type="protein sequence ID" value="XBL98099.1"/>
    <property type="molecule type" value="Genomic_DNA"/>
</dbReference>
<gene>
    <name evidence="1" type="ORF">ABHN08_09130</name>
</gene>
<name>A0AAU7F0I1_9PSED</name>
<dbReference type="AlphaFoldDB" id="A0AAU7F0I1"/>
<evidence type="ECO:0000313" key="1">
    <source>
        <dbReference type="EMBL" id="XBL98099.1"/>
    </source>
</evidence>
<evidence type="ECO:0008006" key="2">
    <source>
        <dbReference type="Google" id="ProtNLM"/>
    </source>
</evidence>
<sequence>MIEDFSAKKWIAGRDPTVTTLTAPIISAARQVRFPCGEQPIKRNPDTNKVTVMNECSTPAQIKACRALALERNRQLFEEAHELNRAANALLEQTPTDFERFEQYRALRKKADAKFEDAIDHLCVLNEDFPPIPTAVQNAVTPRRELEPA</sequence>
<accession>A0AAU7F0I1</accession>
<protein>
    <recommendedName>
        <fullName evidence="2">Phage protein</fullName>
    </recommendedName>
</protein>
<proteinExistence type="predicted"/>
<reference evidence="1" key="1">
    <citation type="submission" date="2024-05" db="EMBL/GenBank/DDBJ databases">
        <title>Draft genome sequence of Pseudomonas iranensis M7D1.</title>
        <authorList>
            <person name="Miller S.L."/>
            <person name="Nsubuga A."/>
            <person name="Lu N."/>
            <person name="King J."/>
            <person name="Shears P."/>
            <person name="Lawson P.A."/>
        </authorList>
    </citation>
    <scope>NUCLEOTIDE SEQUENCE</scope>
    <source>
        <strain evidence="1">M7D1</strain>
    </source>
</reference>